<dbReference type="InterPro" id="IPR012674">
    <property type="entry name" value="Calycin"/>
</dbReference>
<dbReference type="InterPro" id="IPR015231">
    <property type="entry name" value="DUF1934"/>
</dbReference>
<dbReference type="Pfam" id="PF09148">
    <property type="entry name" value="DUF1934"/>
    <property type="match status" value="1"/>
</dbReference>
<dbReference type="OrthoDB" id="2641675at2"/>
<dbReference type="Gene3D" id="2.40.128.20">
    <property type="match status" value="1"/>
</dbReference>
<dbReference type="AlphaFoldDB" id="A0A4R5KAE9"/>
<comment type="caution">
    <text evidence="1">The sequence shown here is derived from an EMBL/GenBank/DDBJ whole genome shotgun (WGS) entry which is preliminary data.</text>
</comment>
<dbReference type="SUPFAM" id="SSF50814">
    <property type="entry name" value="Lipocalins"/>
    <property type="match status" value="1"/>
</dbReference>
<gene>
    <name evidence="1" type="ORF">E1757_30805</name>
</gene>
<evidence type="ECO:0000313" key="1">
    <source>
        <dbReference type="EMBL" id="TDF92183.1"/>
    </source>
</evidence>
<protein>
    <submittedName>
        <fullName evidence="1">DUF1934 domain-containing protein</fullName>
    </submittedName>
</protein>
<name>A0A4R5KAE9_9BACL</name>
<dbReference type="EMBL" id="SMRT01000022">
    <property type="protein sequence ID" value="TDF92183.1"/>
    <property type="molecule type" value="Genomic_DNA"/>
</dbReference>
<organism evidence="1 2">
    <name type="scientific">Paenibacillus piri</name>
    <dbReference type="NCBI Taxonomy" id="2547395"/>
    <lineage>
        <taxon>Bacteria</taxon>
        <taxon>Bacillati</taxon>
        <taxon>Bacillota</taxon>
        <taxon>Bacilli</taxon>
        <taxon>Bacillales</taxon>
        <taxon>Paenibacillaceae</taxon>
        <taxon>Paenibacillus</taxon>
    </lineage>
</organism>
<keyword evidence="2" id="KW-1185">Reference proteome</keyword>
<sequence>MIGPMKVDVQIESNIDGERITQHIEGDVYPKESHYYLRYEEPSAELKGTVTTIRLEHESIRIIRQGGVRSEQTFVCGKRLRGYYDTPQGRLELETETRTLAVDLTEGLGTVEWSYVLYAMGEASGAYRLKLTISAR</sequence>
<reference evidence="1 2" key="1">
    <citation type="submission" date="2019-03" db="EMBL/GenBank/DDBJ databases">
        <title>This is whole genome sequence of Paenibacillus sp MS74 strain.</title>
        <authorList>
            <person name="Trinh H.N."/>
        </authorList>
    </citation>
    <scope>NUCLEOTIDE SEQUENCE [LARGE SCALE GENOMIC DNA]</scope>
    <source>
        <strain evidence="1 2">MS74</strain>
    </source>
</reference>
<evidence type="ECO:0000313" key="2">
    <source>
        <dbReference type="Proteomes" id="UP000295636"/>
    </source>
</evidence>
<dbReference type="Proteomes" id="UP000295636">
    <property type="component" value="Unassembled WGS sequence"/>
</dbReference>
<dbReference type="RefSeq" id="WP_133235520.1">
    <property type="nucleotide sequence ID" value="NZ_SMRT01000022.1"/>
</dbReference>
<proteinExistence type="predicted"/>
<accession>A0A4R5KAE9</accession>